<sequence length="119" mass="13496">MASNQERKKPATWDVQETECFLAIIKELQVIALMDGKKFRTSEIFKKVEEAFKSKGYQKTPTQLLDKFKAMKKRFKATTEALSVSGAGTKDKVKCPFFEELSEIFGHRPIVNQSGVDST</sequence>
<dbReference type="GeneID" id="112452970"/>
<proteinExistence type="predicted"/>
<accession>A0A6J1PIR4</accession>
<protein>
    <submittedName>
        <fullName evidence="3">Zinc finger protein with KRAB and SCAN domains 2-like</fullName>
    </submittedName>
</protein>
<evidence type="ECO:0000313" key="2">
    <source>
        <dbReference type="Proteomes" id="UP000504618"/>
    </source>
</evidence>
<evidence type="ECO:0000313" key="3">
    <source>
        <dbReference type="RefSeq" id="XP_024869223.1"/>
    </source>
</evidence>
<keyword evidence="2" id="KW-1185">Reference proteome</keyword>
<dbReference type="OrthoDB" id="7554445at2759"/>
<dbReference type="Proteomes" id="UP000504618">
    <property type="component" value="Unplaced"/>
</dbReference>
<gene>
    <name evidence="3" type="primary">LOC112452970</name>
</gene>
<dbReference type="PANTHER" id="PTHR47595:SF1">
    <property type="entry name" value="MYB_SANT-LIKE DNA-BINDING DOMAIN-CONTAINING PROTEIN"/>
    <property type="match status" value="1"/>
</dbReference>
<evidence type="ECO:0000259" key="1">
    <source>
        <dbReference type="Pfam" id="PF13837"/>
    </source>
</evidence>
<dbReference type="PANTHER" id="PTHR47595">
    <property type="entry name" value="HEAT SHOCK 70 KDA PROTEIN 14"/>
    <property type="match status" value="1"/>
</dbReference>
<dbReference type="RefSeq" id="XP_024869223.1">
    <property type="nucleotide sequence ID" value="XM_025013455.1"/>
</dbReference>
<organism evidence="2 3">
    <name type="scientific">Temnothorax curvispinosus</name>
    <dbReference type="NCBI Taxonomy" id="300111"/>
    <lineage>
        <taxon>Eukaryota</taxon>
        <taxon>Metazoa</taxon>
        <taxon>Ecdysozoa</taxon>
        <taxon>Arthropoda</taxon>
        <taxon>Hexapoda</taxon>
        <taxon>Insecta</taxon>
        <taxon>Pterygota</taxon>
        <taxon>Neoptera</taxon>
        <taxon>Endopterygota</taxon>
        <taxon>Hymenoptera</taxon>
        <taxon>Apocrita</taxon>
        <taxon>Aculeata</taxon>
        <taxon>Formicoidea</taxon>
        <taxon>Formicidae</taxon>
        <taxon>Myrmicinae</taxon>
        <taxon>Temnothorax</taxon>
    </lineage>
</organism>
<dbReference type="Pfam" id="PF13837">
    <property type="entry name" value="Myb_DNA-bind_4"/>
    <property type="match status" value="1"/>
</dbReference>
<feature type="domain" description="Myb/SANT-like DNA-binding" evidence="1">
    <location>
        <begin position="12"/>
        <end position="104"/>
    </location>
</feature>
<feature type="non-terminal residue" evidence="3">
    <location>
        <position position="119"/>
    </location>
</feature>
<dbReference type="AlphaFoldDB" id="A0A6J1PIR4"/>
<dbReference type="Gene3D" id="1.10.10.60">
    <property type="entry name" value="Homeodomain-like"/>
    <property type="match status" value="1"/>
</dbReference>
<name>A0A6J1PIR4_9HYME</name>
<dbReference type="InterPro" id="IPR044822">
    <property type="entry name" value="Myb_DNA-bind_4"/>
</dbReference>
<reference evidence="3" key="1">
    <citation type="submission" date="2025-08" db="UniProtKB">
        <authorList>
            <consortium name="RefSeq"/>
        </authorList>
    </citation>
    <scope>IDENTIFICATION</scope>
    <source>
        <tissue evidence="3">Whole body</tissue>
    </source>
</reference>